<dbReference type="FunFam" id="3.40.630.10:FF:000027">
    <property type="entry name" value="N-fatty-acyl-amino acid synthase/hydrolase PM20D1"/>
    <property type="match status" value="1"/>
</dbReference>
<dbReference type="GO" id="GO:0004180">
    <property type="term" value="F:carboxypeptidase activity"/>
    <property type="evidence" value="ECO:0007669"/>
    <property type="project" value="UniProtKB-KW"/>
</dbReference>
<comment type="similarity">
    <text evidence="1">Belongs to the peptidase M20A family.</text>
</comment>
<dbReference type="GO" id="GO:0046872">
    <property type="term" value="F:metal ion binding"/>
    <property type="evidence" value="ECO:0007669"/>
    <property type="project" value="UniProtKB-KW"/>
</dbReference>
<evidence type="ECO:0000259" key="7">
    <source>
        <dbReference type="Pfam" id="PF07687"/>
    </source>
</evidence>
<dbReference type="PANTHER" id="PTHR45962:SF1">
    <property type="entry name" value="N-FATTY-ACYL-AMINO ACID SYNTHASE_HYDROLASE PM20D1"/>
    <property type="match status" value="1"/>
</dbReference>
<evidence type="ECO:0000256" key="3">
    <source>
        <dbReference type="ARBA" id="ARBA00022723"/>
    </source>
</evidence>
<dbReference type="Pfam" id="PF01546">
    <property type="entry name" value="Peptidase_M20"/>
    <property type="match status" value="1"/>
</dbReference>
<dbReference type="InterPro" id="IPR002933">
    <property type="entry name" value="Peptidase_M20"/>
</dbReference>
<organism evidence="8">
    <name type="scientific">Tetraselmis sp. GSL018</name>
    <dbReference type="NCBI Taxonomy" id="582737"/>
    <lineage>
        <taxon>Eukaryota</taxon>
        <taxon>Viridiplantae</taxon>
        <taxon>Chlorophyta</taxon>
        <taxon>core chlorophytes</taxon>
        <taxon>Chlorodendrophyceae</taxon>
        <taxon>Chlorodendrales</taxon>
        <taxon>Chlorodendraceae</taxon>
        <taxon>Tetraselmis</taxon>
    </lineage>
</organism>
<evidence type="ECO:0000256" key="1">
    <source>
        <dbReference type="ARBA" id="ARBA00006247"/>
    </source>
</evidence>
<accession>A0A061RKX7</accession>
<keyword evidence="8" id="KW-0121">Carboxypeptidase</keyword>
<proteinExistence type="inferred from homology"/>
<dbReference type="AlphaFoldDB" id="A0A061RKX7"/>
<keyword evidence="2" id="KW-0645">Protease</keyword>
<dbReference type="PANTHER" id="PTHR45962">
    <property type="entry name" value="N-FATTY-ACYL-AMINO ACID SYNTHASE/HYDROLASE PM20D1"/>
    <property type="match status" value="1"/>
</dbReference>
<reference evidence="8" key="1">
    <citation type="submission" date="2014-05" db="EMBL/GenBank/DDBJ databases">
        <title>The transcriptome of the halophilic microalga Tetraselmis sp. GSL018 isolated from the Great Salt Lake, Utah.</title>
        <authorList>
            <person name="Jinkerson R.E."/>
            <person name="D'Adamo S."/>
            <person name="Posewitz M.C."/>
        </authorList>
    </citation>
    <scope>NUCLEOTIDE SEQUENCE</scope>
    <source>
        <strain evidence="8">GSL018</strain>
    </source>
</reference>
<dbReference type="SUPFAM" id="SSF53187">
    <property type="entry name" value="Zn-dependent exopeptidases"/>
    <property type="match status" value="1"/>
</dbReference>
<dbReference type="InterPro" id="IPR036264">
    <property type="entry name" value="Bact_exopeptidase_dim_dom"/>
</dbReference>
<sequence>MEYQVAFAVALSAVLALFLSVEMQIHSARTYPVISDSTLKISNEDRAIEHLSEALSCKTIGNATAPKGVSDSGPFKRLHDLLEASFPQIWRQLGVEKVNDYSLIFEWKGANSTLQPGLLMSHMDVVPVADTDVPKWSQDPFGGAVTDGFIWGRGALDVKITLVAILEAVEELLAAGFEPERTLLLAFGHDEETGGTHGAKAIVRRLRERGITQLHFVLDEGGVVLTDGFPPLTRKPVAAIGTAEKGQTTVEMSIATAGGHASMPPLDGSSVGSIAARILSRLDRSPINPGLVAPASDMLAAFAPEAPFYLRPLLRLAHNGLFGVLLAQVMGAMSPEASAMTRTTVAVTSLEAGVAHNVLPQEGRILFNSRVLPGETCSGVVNYLNATGAARDANRVSLRVLSAQEPSPVSDSGGPVFETIRRAILEVLPSREGEMVVVPHLVAGATDSRHYTELTEDIFRFAPLMMNKTAGDLARIHGNNERVRTADFLKAIRFYMRFIRLAFARAGV</sequence>
<dbReference type="Gene3D" id="1.10.150.900">
    <property type="match status" value="1"/>
</dbReference>
<dbReference type="GO" id="GO:0006508">
    <property type="term" value="P:proteolysis"/>
    <property type="evidence" value="ECO:0007669"/>
    <property type="project" value="UniProtKB-KW"/>
</dbReference>
<dbReference type="SUPFAM" id="SSF55031">
    <property type="entry name" value="Bacterial exopeptidase dimerisation domain"/>
    <property type="match status" value="1"/>
</dbReference>
<keyword evidence="6" id="KW-0732">Signal</keyword>
<feature type="signal peptide" evidence="6">
    <location>
        <begin position="1"/>
        <end position="27"/>
    </location>
</feature>
<feature type="chain" id="PRO_5001605673" evidence="6">
    <location>
        <begin position="28"/>
        <end position="508"/>
    </location>
</feature>
<evidence type="ECO:0000256" key="6">
    <source>
        <dbReference type="SAM" id="SignalP"/>
    </source>
</evidence>
<keyword evidence="5" id="KW-0862">Zinc</keyword>
<name>A0A061RKX7_9CHLO</name>
<keyword evidence="3" id="KW-0479">Metal-binding</keyword>
<feature type="domain" description="Peptidase M20 dimerisation" evidence="7">
    <location>
        <begin position="243"/>
        <end position="385"/>
    </location>
</feature>
<dbReference type="InterPro" id="IPR047177">
    <property type="entry name" value="Pept_M20A"/>
</dbReference>
<dbReference type="Gene3D" id="3.30.70.360">
    <property type="match status" value="1"/>
</dbReference>
<dbReference type="Gene3D" id="3.40.630.10">
    <property type="entry name" value="Zn peptidases"/>
    <property type="match status" value="1"/>
</dbReference>
<keyword evidence="4" id="KW-0378">Hydrolase</keyword>
<evidence type="ECO:0000256" key="4">
    <source>
        <dbReference type="ARBA" id="ARBA00022801"/>
    </source>
</evidence>
<evidence type="ECO:0000313" key="8">
    <source>
        <dbReference type="EMBL" id="JAC72613.1"/>
    </source>
</evidence>
<dbReference type="EMBL" id="GBEZ01013366">
    <property type="protein sequence ID" value="JAC72613.1"/>
    <property type="molecule type" value="Transcribed_RNA"/>
</dbReference>
<evidence type="ECO:0000256" key="2">
    <source>
        <dbReference type="ARBA" id="ARBA00022670"/>
    </source>
</evidence>
<protein>
    <submittedName>
        <fullName evidence="8">Carboxypeptidase PM20D1</fullName>
    </submittedName>
</protein>
<gene>
    <name evidence="8" type="primary">PM20D1</name>
    <name evidence="8" type="ORF">TSPGSL018_30911</name>
</gene>
<dbReference type="InterPro" id="IPR011650">
    <property type="entry name" value="Peptidase_M20_dimer"/>
</dbReference>
<evidence type="ECO:0000256" key="5">
    <source>
        <dbReference type="ARBA" id="ARBA00022833"/>
    </source>
</evidence>
<dbReference type="Pfam" id="PF07687">
    <property type="entry name" value="M20_dimer"/>
    <property type="match status" value="1"/>
</dbReference>